<gene>
    <name evidence="1" type="ORF">EMEDMD4_1310074</name>
</gene>
<proteinExistence type="predicted"/>
<organism evidence="1">
    <name type="scientific">Sinorhizobium medicae</name>
    <dbReference type="NCBI Taxonomy" id="110321"/>
    <lineage>
        <taxon>Bacteria</taxon>
        <taxon>Pseudomonadati</taxon>
        <taxon>Pseudomonadota</taxon>
        <taxon>Alphaproteobacteria</taxon>
        <taxon>Hyphomicrobiales</taxon>
        <taxon>Rhizobiaceae</taxon>
        <taxon>Sinorhizobium/Ensifer group</taxon>
        <taxon>Sinorhizobium</taxon>
    </lineage>
</organism>
<evidence type="ECO:0000313" key="1">
    <source>
        <dbReference type="EMBL" id="VTZ60080.1"/>
    </source>
</evidence>
<dbReference type="AlphaFoldDB" id="A0A508WRG7"/>
<sequence length="49" mass="5085">MAIVSGMGCKSGRVTADIQLTEIDEAAAAIAARGSTPRGKLRIRAPLLF</sequence>
<name>A0A508WRG7_9HYPH</name>
<dbReference type="EMBL" id="CABFNB010000037">
    <property type="protein sequence ID" value="VTZ60080.1"/>
    <property type="molecule type" value="Genomic_DNA"/>
</dbReference>
<protein>
    <submittedName>
        <fullName evidence="1">Uncharacterized protein</fullName>
    </submittedName>
</protein>
<reference evidence="1" key="1">
    <citation type="submission" date="2019-06" db="EMBL/GenBank/DDBJ databases">
        <authorList>
            <person name="Le Quere A."/>
            <person name="Colella S."/>
        </authorList>
    </citation>
    <scope>NUCLEOTIDE SEQUENCE</scope>
    <source>
        <strain evidence="1">EmedicaeMD41</strain>
    </source>
</reference>
<dbReference type="Proteomes" id="UP000507954">
    <property type="component" value="Unassembled WGS sequence"/>
</dbReference>
<accession>A0A508WRG7</accession>